<evidence type="ECO:0000256" key="1">
    <source>
        <dbReference type="ARBA" id="ARBA00022630"/>
    </source>
</evidence>
<evidence type="ECO:0000313" key="4">
    <source>
        <dbReference type="EMBL" id="NAS18299.1"/>
    </source>
</evidence>
<dbReference type="Proteomes" id="UP000474042">
    <property type="component" value="Unassembled WGS sequence"/>
</dbReference>
<reference evidence="4 5" key="1">
    <citation type="submission" date="2020-01" db="EMBL/GenBank/DDBJ databases">
        <title>Genome sequence of a 1,3-propanediol producer, Clostridium butyricum S3.</title>
        <authorList>
            <person name="Zhou J."/>
        </authorList>
    </citation>
    <scope>NUCLEOTIDE SEQUENCE [LARGE SCALE GENOMIC DNA]</scope>
    <source>
        <strain evidence="4 5">S3</strain>
    </source>
</reference>
<dbReference type="Pfam" id="PF03358">
    <property type="entry name" value="FMN_red"/>
    <property type="match status" value="1"/>
</dbReference>
<proteinExistence type="predicted"/>
<evidence type="ECO:0000313" key="5">
    <source>
        <dbReference type="Proteomes" id="UP000474042"/>
    </source>
</evidence>
<organism evidence="4 5">
    <name type="scientific">Clostridium butyricum</name>
    <dbReference type="NCBI Taxonomy" id="1492"/>
    <lineage>
        <taxon>Bacteria</taxon>
        <taxon>Bacillati</taxon>
        <taxon>Bacillota</taxon>
        <taxon>Clostridia</taxon>
        <taxon>Eubacteriales</taxon>
        <taxon>Clostridiaceae</taxon>
        <taxon>Clostridium</taxon>
    </lineage>
</organism>
<sequence>MKILAFNGSPRGKQGNTEVLIRLFLEGCRQAGAETETIYLKEKNIHSCSGCFTCWTKTPGSCIHKDDMKYLLDKLLEADIIVYGTPLYYFTYTGIMKNFIDRQLPLVDRKIVCSDHGYTHNARNPQHIKTIKNVLISNCGFPGKNHFSGLLETFKVWHKDSIAGTILVSQGGVLSSIDHDEYLTKLYTPLIQSLKNAGKEVVTLGHINPETQNLLDTEYMPDEVYAENANISWDMELA</sequence>
<evidence type="ECO:0000259" key="3">
    <source>
        <dbReference type="Pfam" id="PF03358"/>
    </source>
</evidence>
<dbReference type="PANTHER" id="PTHR43278:SF2">
    <property type="entry name" value="IRON-SULFUR FLAVOPROTEIN"/>
    <property type="match status" value="1"/>
</dbReference>
<dbReference type="InterPro" id="IPR005025">
    <property type="entry name" value="FMN_Rdtase-like_dom"/>
</dbReference>
<dbReference type="InterPro" id="IPR029039">
    <property type="entry name" value="Flavoprotein-like_sf"/>
</dbReference>
<dbReference type="EMBL" id="WOFV02000030">
    <property type="protein sequence ID" value="NAS18299.1"/>
    <property type="molecule type" value="Genomic_DNA"/>
</dbReference>
<feature type="domain" description="NADPH-dependent FMN reductase-like" evidence="3">
    <location>
        <begin position="1"/>
        <end position="103"/>
    </location>
</feature>
<gene>
    <name evidence="4" type="ORF">GND98_010580</name>
</gene>
<protein>
    <submittedName>
        <fullName evidence="4">Flavodoxin family protein</fullName>
    </submittedName>
</protein>
<dbReference type="InterPro" id="IPR051796">
    <property type="entry name" value="ISF_SsuE-like"/>
</dbReference>
<dbReference type="AlphaFoldDB" id="A0A6L9EP31"/>
<evidence type="ECO:0000256" key="2">
    <source>
        <dbReference type="ARBA" id="ARBA00022643"/>
    </source>
</evidence>
<accession>A0A6L9EP31</accession>
<dbReference type="Gene3D" id="3.40.50.360">
    <property type="match status" value="1"/>
</dbReference>
<name>A0A6L9EP31_CLOBU</name>
<keyword evidence="2" id="KW-0288">FMN</keyword>
<dbReference type="SUPFAM" id="SSF52218">
    <property type="entry name" value="Flavoproteins"/>
    <property type="match status" value="1"/>
</dbReference>
<dbReference type="GO" id="GO:0016491">
    <property type="term" value="F:oxidoreductase activity"/>
    <property type="evidence" value="ECO:0007669"/>
    <property type="project" value="InterPro"/>
</dbReference>
<dbReference type="PANTHER" id="PTHR43278">
    <property type="entry name" value="NAD(P)H-DEPENDENT FMN-CONTAINING OXIDOREDUCTASE YWQN-RELATED"/>
    <property type="match status" value="1"/>
</dbReference>
<comment type="caution">
    <text evidence="4">The sequence shown here is derived from an EMBL/GenBank/DDBJ whole genome shotgun (WGS) entry which is preliminary data.</text>
</comment>
<keyword evidence="1" id="KW-0285">Flavoprotein</keyword>